<dbReference type="Gene3D" id="3.40.109.10">
    <property type="entry name" value="NADH Oxidase"/>
    <property type="match status" value="1"/>
</dbReference>
<dbReference type="RefSeq" id="WP_193924687.1">
    <property type="nucleotide sequence ID" value="NZ_JADEWL010000148.1"/>
</dbReference>
<reference evidence="8" key="1">
    <citation type="submission" date="2020-10" db="EMBL/GenBank/DDBJ databases">
        <authorList>
            <person name="Castelo-Branco R."/>
            <person name="Eusebio N."/>
            <person name="Adriana R."/>
            <person name="Vieira A."/>
            <person name="Brugerolle De Fraissinette N."/>
            <person name="Rezende De Castro R."/>
            <person name="Schneider M.P."/>
            <person name="Vasconcelos V."/>
            <person name="Leao P.N."/>
        </authorList>
    </citation>
    <scope>NUCLEOTIDE SEQUENCE</scope>
    <source>
        <strain evidence="8">LEGE 06105</strain>
    </source>
</reference>
<proteinExistence type="inferred from homology"/>
<keyword evidence="5" id="KW-0521">NADP</keyword>
<keyword evidence="9" id="KW-1185">Reference proteome</keyword>
<evidence type="ECO:0000313" key="9">
    <source>
        <dbReference type="Proteomes" id="UP000620559"/>
    </source>
</evidence>
<evidence type="ECO:0000256" key="5">
    <source>
        <dbReference type="ARBA" id="ARBA00022857"/>
    </source>
</evidence>
<evidence type="ECO:0000259" key="7">
    <source>
        <dbReference type="Pfam" id="PF00881"/>
    </source>
</evidence>
<comment type="cofactor">
    <cofactor evidence="1">
        <name>FMN</name>
        <dbReference type="ChEBI" id="CHEBI:58210"/>
    </cofactor>
</comment>
<name>A0A8J7K4F4_9CYAN</name>
<dbReference type="AlphaFoldDB" id="A0A8J7K4F4"/>
<dbReference type="PANTHER" id="PTHR43673:SF2">
    <property type="entry name" value="NITROREDUCTASE"/>
    <property type="match status" value="1"/>
</dbReference>
<organism evidence="8 9">
    <name type="scientific">Plectonema cf. radiosum LEGE 06105</name>
    <dbReference type="NCBI Taxonomy" id="945769"/>
    <lineage>
        <taxon>Bacteria</taxon>
        <taxon>Bacillati</taxon>
        <taxon>Cyanobacteriota</taxon>
        <taxon>Cyanophyceae</taxon>
        <taxon>Oscillatoriophycideae</taxon>
        <taxon>Oscillatoriales</taxon>
        <taxon>Microcoleaceae</taxon>
        <taxon>Plectonema</taxon>
    </lineage>
</organism>
<evidence type="ECO:0000256" key="6">
    <source>
        <dbReference type="ARBA" id="ARBA00023002"/>
    </source>
</evidence>
<protein>
    <submittedName>
        <fullName evidence="8">NAD(P)H-dependent oxidoreductase</fullName>
    </submittedName>
</protein>
<dbReference type="Pfam" id="PF00881">
    <property type="entry name" value="Nitroreductase"/>
    <property type="match status" value="1"/>
</dbReference>
<dbReference type="EMBL" id="JADEWL010000148">
    <property type="protein sequence ID" value="MBE9216232.1"/>
    <property type="molecule type" value="Genomic_DNA"/>
</dbReference>
<dbReference type="PANTHER" id="PTHR43673">
    <property type="entry name" value="NAD(P)H NITROREDUCTASE YDGI-RELATED"/>
    <property type="match status" value="1"/>
</dbReference>
<evidence type="ECO:0000256" key="1">
    <source>
        <dbReference type="ARBA" id="ARBA00001917"/>
    </source>
</evidence>
<keyword evidence="3" id="KW-0285">Flavoprotein</keyword>
<gene>
    <name evidence="8" type="ORF">IQ247_26825</name>
</gene>
<dbReference type="CDD" id="cd02149">
    <property type="entry name" value="NfsB-like"/>
    <property type="match status" value="1"/>
</dbReference>
<sequence>MNTTTFSPQEVLKQLEWRYATKEFDSSKKIPDDVWKVLEQSLVLAPSSFGVQPWKFFVVRNPDIRHQLLEHSWGQKQVEEASHLVVLTIKEDINSEDVDSYLERMSEVRNVPVENLEKLGDMIKGFIKEPPFPLDKNEWSTRQVYIALGFFMTCAAILEIDTCPMEGIVPDKYDEVLGLKETGYHTVVVCPAGYRLPSDKYANIPKVRFKTEDVVEYVD</sequence>
<evidence type="ECO:0000256" key="4">
    <source>
        <dbReference type="ARBA" id="ARBA00022643"/>
    </source>
</evidence>
<dbReference type="SUPFAM" id="SSF55469">
    <property type="entry name" value="FMN-dependent nitroreductase-like"/>
    <property type="match status" value="1"/>
</dbReference>
<dbReference type="Proteomes" id="UP000620559">
    <property type="component" value="Unassembled WGS sequence"/>
</dbReference>
<evidence type="ECO:0000256" key="3">
    <source>
        <dbReference type="ARBA" id="ARBA00022630"/>
    </source>
</evidence>
<dbReference type="InterPro" id="IPR000415">
    <property type="entry name" value="Nitroreductase-like"/>
</dbReference>
<dbReference type="InterPro" id="IPR033878">
    <property type="entry name" value="NfsB-like"/>
</dbReference>
<comment type="similarity">
    <text evidence="2">Belongs to the nitroreductase family.</text>
</comment>
<evidence type="ECO:0000313" key="8">
    <source>
        <dbReference type="EMBL" id="MBE9216232.1"/>
    </source>
</evidence>
<evidence type="ECO:0000256" key="2">
    <source>
        <dbReference type="ARBA" id="ARBA00007118"/>
    </source>
</evidence>
<keyword evidence="4" id="KW-0288">FMN</keyword>
<feature type="domain" description="Nitroreductase" evidence="7">
    <location>
        <begin position="16"/>
        <end position="194"/>
    </location>
</feature>
<dbReference type="GO" id="GO:0016491">
    <property type="term" value="F:oxidoreductase activity"/>
    <property type="evidence" value="ECO:0007669"/>
    <property type="project" value="UniProtKB-KW"/>
</dbReference>
<comment type="caution">
    <text evidence="8">The sequence shown here is derived from an EMBL/GenBank/DDBJ whole genome shotgun (WGS) entry which is preliminary data.</text>
</comment>
<keyword evidence="6" id="KW-0560">Oxidoreductase</keyword>
<accession>A0A8J7K4F4</accession>
<dbReference type="InterPro" id="IPR029479">
    <property type="entry name" value="Nitroreductase"/>
</dbReference>